<dbReference type="EMBL" id="MKQP01000014">
    <property type="protein sequence ID" value="OMD33251.1"/>
    <property type="molecule type" value="Genomic_DNA"/>
</dbReference>
<name>A0A1R0XDV3_9BACL</name>
<sequence>MAIIKKPVNKKAVMASKVLAAKKAKAAPTRKKRRIRQTLDRFIVVAIGTNATGTPKDTTGWSASLRAGTTTVTADFDEFGVVRFPTISTLTSVPYLLTLRDESGATIRSFNVPADREFFVARF</sequence>
<accession>A0A1R0XDV3</accession>
<protein>
    <submittedName>
        <fullName evidence="1">Uncharacterized protein</fullName>
    </submittedName>
</protein>
<evidence type="ECO:0000313" key="1">
    <source>
        <dbReference type="EMBL" id="OMD33251.1"/>
    </source>
</evidence>
<evidence type="ECO:0000313" key="2">
    <source>
        <dbReference type="Proteomes" id="UP000187465"/>
    </source>
</evidence>
<organism evidence="1 2">
    <name type="scientific">Paenibacillus odorifer</name>
    <dbReference type="NCBI Taxonomy" id="189426"/>
    <lineage>
        <taxon>Bacteria</taxon>
        <taxon>Bacillati</taxon>
        <taxon>Bacillota</taxon>
        <taxon>Bacilli</taxon>
        <taxon>Bacillales</taxon>
        <taxon>Paenibacillaceae</taxon>
        <taxon>Paenibacillus</taxon>
    </lineage>
</organism>
<reference evidence="1 2" key="1">
    <citation type="submission" date="2016-10" db="EMBL/GenBank/DDBJ databases">
        <title>Paenibacillus species isolates.</title>
        <authorList>
            <person name="Beno S.M."/>
        </authorList>
    </citation>
    <scope>NUCLEOTIDE SEQUENCE [LARGE SCALE GENOMIC DNA]</scope>
    <source>
        <strain evidence="1 2">FSL H7-0604</strain>
    </source>
</reference>
<comment type="caution">
    <text evidence="1">The sequence shown here is derived from an EMBL/GenBank/DDBJ whole genome shotgun (WGS) entry which is preliminary data.</text>
</comment>
<dbReference type="AlphaFoldDB" id="A0A1R0XDV3"/>
<dbReference type="RefSeq" id="WP_051491616.1">
    <property type="nucleotide sequence ID" value="NZ_JARLKA010000019.1"/>
</dbReference>
<gene>
    <name evidence="1" type="ORF">BJP51_12915</name>
</gene>
<proteinExistence type="predicted"/>
<dbReference type="Proteomes" id="UP000187465">
    <property type="component" value="Unassembled WGS sequence"/>
</dbReference>